<dbReference type="Proteomes" id="UP000593570">
    <property type="component" value="Unassembled WGS sequence"/>
</dbReference>
<dbReference type="InterPro" id="IPR050987">
    <property type="entry name" value="AtrR-like"/>
</dbReference>
<comment type="caution">
    <text evidence="4">The sequence shown here is derived from an EMBL/GenBank/DDBJ whole genome shotgun (WGS) entry which is preliminary data.</text>
</comment>
<reference evidence="4 5" key="1">
    <citation type="journal article" date="2020" name="bioRxiv">
        <title>A chromosome-scale genome assembly for the Fusarium oxysporum strain Fo5176 to establish a model Arabidopsis-fungal pathosystem.</title>
        <authorList>
            <person name="Fokkens L."/>
            <person name="Guo L."/>
            <person name="Dora S."/>
            <person name="Wang B."/>
            <person name="Ye K."/>
            <person name="Sanchez-Rodriguez C."/>
            <person name="Croll D."/>
        </authorList>
    </citation>
    <scope>NUCLEOTIDE SEQUENCE [LARGE SCALE GENOMIC DNA]</scope>
    <source>
        <strain evidence="4 5">Fo5176</strain>
    </source>
</reference>
<protein>
    <recommendedName>
        <fullName evidence="3">Xylanolytic transcriptional activator regulatory domain-containing protein</fullName>
    </recommendedName>
</protein>
<organism evidence="4 5">
    <name type="scientific">Fusarium oxysporum f. sp. conglutinans</name>
    <dbReference type="NCBI Taxonomy" id="100902"/>
    <lineage>
        <taxon>Eukaryota</taxon>
        <taxon>Fungi</taxon>
        <taxon>Dikarya</taxon>
        <taxon>Ascomycota</taxon>
        <taxon>Pezizomycotina</taxon>
        <taxon>Sordariomycetes</taxon>
        <taxon>Hypocreomycetidae</taxon>
        <taxon>Hypocreales</taxon>
        <taxon>Nectriaceae</taxon>
        <taxon>Fusarium</taxon>
        <taxon>Fusarium oxysporum species complex</taxon>
    </lineage>
</organism>
<dbReference type="CDD" id="cd12148">
    <property type="entry name" value="fungal_TF_MHR"/>
    <property type="match status" value="1"/>
</dbReference>
<feature type="domain" description="Xylanolytic transcriptional activator regulatory" evidence="3">
    <location>
        <begin position="236"/>
        <end position="309"/>
    </location>
</feature>
<evidence type="ECO:0000256" key="2">
    <source>
        <dbReference type="SAM" id="MobiDB-lite"/>
    </source>
</evidence>
<evidence type="ECO:0000313" key="4">
    <source>
        <dbReference type="EMBL" id="KAF6521929.1"/>
    </source>
</evidence>
<dbReference type="SMART" id="SM00906">
    <property type="entry name" value="Fungal_trans"/>
    <property type="match status" value="1"/>
</dbReference>
<accession>A0A8H6LJ01</accession>
<dbReference type="AlphaFoldDB" id="A0A8H6LJ01"/>
<evidence type="ECO:0000256" key="1">
    <source>
        <dbReference type="ARBA" id="ARBA00023242"/>
    </source>
</evidence>
<dbReference type="GO" id="GO:0003700">
    <property type="term" value="F:DNA-binding transcription factor activity"/>
    <property type="evidence" value="ECO:0007669"/>
    <property type="project" value="InterPro"/>
</dbReference>
<dbReference type="EMBL" id="JACDXP010000006">
    <property type="protein sequence ID" value="KAF6521929.1"/>
    <property type="molecule type" value="Genomic_DNA"/>
</dbReference>
<dbReference type="GO" id="GO:0003677">
    <property type="term" value="F:DNA binding"/>
    <property type="evidence" value="ECO:0007669"/>
    <property type="project" value="InterPro"/>
</dbReference>
<dbReference type="GO" id="GO:0008270">
    <property type="term" value="F:zinc ion binding"/>
    <property type="evidence" value="ECO:0007669"/>
    <property type="project" value="InterPro"/>
</dbReference>
<dbReference type="Pfam" id="PF04082">
    <property type="entry name" value="Fungal_trans"/>
    <property type="match status" value="1"/>
</dbReference>
<dbReference type="PANTHER" id="PTHR46910:SF32">
    <property type="entry name" value="TRANSCRIPTION FACTOR DOMAIN-CONTAINING PROTEIN-RELATED"/>
    <property type="match status" value="1"/>
</dbReference>
<evidence type="ECO:0000259" key="3">
    <source>
        <dbReference type="SMART" id="SM00906"/>
    </source>
</evidence>
<gene>
    <name evidence="4" type="ORF">HZS61_013457</name>
</gene>
<dbReference type="PANTHER" id="PTHR46910">
    <property type="entry name" value="TRANSCRIPTION FACTOR PDR1"/>
    <property type="match status" value="1"/>
</dbReference>
<keyword evidence="1" id="KW-0539">Nucleus</keyword>
<dbReference type="InterPro" id="IPR007219">
    <property type="entry name" value="XnlR_reg_dom"/>
</dbReference>
<sequence>MVADGASDLTLGTPQDHDENDETNEAASLSTNDVLEPAFRQNPLVDNDYVFGQAMGRYWYMGPASSWAFCRRVLALVGKHLPEANNEPLPWHLDGVAFRLQWRPLMPDEPPDISNLPPSDYAYFLIQTARFYLGPLASLIDEAEFLQHFKELYQDASAKAASCKLWYAQYLLMIAFGKAFLGGKSADGSPPGYQYAARAMPLMPELAGIALDPVLSAQALTLAAIYFQSIDMRVAAYQHIGQALRICVLSGFHRHMPEEAVGAQHSKRCHIIFWVVYMLDQEFAALIGATSAIRDEDITNKLPSQADSSLSSLSLTLHVQLARLIARLLGTVYGVGKDYDGTLFSNTQSILRNLAELNRDLNNIINNHFRDSISKASRIATRLLLQYHHVVRRTHNEAADNSCVSSAQAILKTLRALADEDLIEAFLPFQIEYASSSAFLLHLIPIICPSLLSDDSWRDDARYVFDTLIAKGSLIAPLRKVELEQLEQKLSALTPASNIATPEIQTQVEEHVNVQDEENREPELQEHVSDETGWDLFAANAMAGLTPGELLDLAEQLDVDSFLYQPEM</sequence>
<evidence type="ECO:0000313" key="5">
    <source>
        <dbReference type="Proteomes" id="UP000593570"/>
    </source>
</evidence>
<dbReference type="GO" id="GO:0006351">
    <property type="term" value="P:DNA-templated transcription"/>
    <property type="evidence" value="ECO:0007669"/>
    <property type="project" value="InterPro"/>
</dbReference>
<feature type="region of interest" description="Disordered" evidence="2">
    <location>
        <begin position="1"/>
        <end position="33"/>
    </location>
</feature>
<proteinExistence type="predicted"/>
<name>A0A8H6LJ01_FUSOX</name>